<name>A0A915KWG2_ROMCU</name>
<dbReference type="Proteomes" id="UP000887565">
    <property type="component" value="Unplaced"/>
</dbReference>
<organism evidence="1 2">
    <name type="scientific">Romanomermis culicivorax</name>
    <name type="common">Nematode worm</name>
    <dbReference type="NCBI Taxonomy" id="13658"/>
    <lineage>
        <taxon>Eukaryota</taxon>
        <taxon>Metazoa</taxon>
        <taxon>Ecdysozoa</taxon>
        <taxon>Nematoda</taxon>
        <taxon>Enoplea</taxon>
        <taxon>Dorylaimia</taxon>
        <taxon>Mermithida</taxon>
        <taxon>Mermithoidea</taxon>
        <taxon>Mermithidae</taxon>
        <taxon>Romanomermis</taxon>
    </lineage>
</organism>
<sequence>MRKKPISQPTLPDHIPLATDYGPPPVKAITITFHKEVKQVQAANSAVTKIMASLQFSNTTKHPPVFFTEDGLLYCQIKDNRQLVVPASMIMVMVSSH</sequence>
<dbReference type="WBParaSite" id="nRc.2.0.1.t42494-RA">
    <property type="protein sequence ID" value="nRc.2.0.1.t42494-RA"/>
    <property type="gene ID" value="nRc.2.0.1.g42494"/>
</dbReference>
<protein>
    <submittedName>
        <fullName evidence="2">Uncharacterized protein</fullName>
    </submittedName>
</protein>
<evidence type="ECO:0000313" key="2">
    <source>
        <dbReference type="WBParaSite" id="nRc.2.0.1.t42494-RA"/>
    </source>
</evidence>
<accession>A0A915KWG2</accession>
<evidence type="ECO:0000313" key="1">
    <source>
        <dbReference type="Proteomes" id="UP000887565"/>
    </source>
</evidence>
<dbReference type="AlphaFoldDB" id="A0A915KWG2"/>
<proteinExistence type="predicted"/>
<reference evidence="2" key="1">
    <citation type="submission" date="2022-11" db="UniProtKB">
        <authorList>
            <consortium name="WormBaseParasite"/>
        </authorList>
    </citation>
    <scope>IDENTIFICATION</scope>
</reference>
<keyword evidence="1" id="KW-1185">Reference proteome</keyword>